<dbReference type="Proteomes" id="UP001060215">
    <property type="component" value="Chromosome 6"/>
</dbReference>
<proteinExistence type="predicted"/>
<comment type="caution">
    <text evidence="1">The sequence shown here is derived from an EMBL/GenBank/DDBJ whole genome shotgun (WGS) entry which is preliminary data.</text>
</comment>
<organism evidence="1 2">
    <name type="scientific">Camellia lanceoleosa</name>
    <dbReference type="NCBI Taxonomy" id="1840588"/>
    <lineage>
        <taxon>Eukaryota</taxon>
        <taxon>Viridiplantae</taxon>
        <taxon>Streptophyta</taxon>
        <taxon>Embryophyta</taxon>
        <taxon>Tracheophyta</taxon>
        <taxon>Spermatophyta</taxon>
        <taxon>Magnoliopsida</taxon>
        <taxon>eudicotyledons</taxon>
        <taxon>Gunneridae</taxon>
        <taxon>Pentapetalae</taxon>
        <taxon>asterids</taxon>
        <taxon>Ericales</taxon>
        <taxon>Theaceae</taxon>
        <taxon>Camellia</taxon>
    </lineage>
</organism>
<name>A0ACC0IE88_9ERIC</name>
<accession>A0ACC0IE88</accession>
<dbReference type="EMBL" id="CM045763">
    <property type="protein sequence ID" value="KAI8023244.1"/>
    <property type="molecule type" value="Genomic_DNA"/>
</dbReference>
<reference evidence="1 2" key="1">
    <citation type="journal article" date="2022" name="Plant J.">
        <title>Chromosome-level genome of Camellia lanceoleosa provides a valuable resource for understanding genome evolution and self-incompatibility.</title>
        <authorList>
            <person name="Gong W."/>
            <person name="Xiao S."/>
            <person name="Wang L."/>
            <person name="Liao Z."/>
            <person name="Chang Y."/>
            <person name="Mo W."/>
            <person name="Hu G."/>
            <person name="Li W."/>
            <person name="Zhao G."/>
            <person name="Zhu H."/>
            <person name="Hu X."/>
            <person name="Ji K."/>
            <person name="Xiang X."/>
            <person name="Song Q."/>
            <person name="Yuan D."/>
            <person name="Jin S."/>
            <person name="Zhang L."/>
        </authorList>
    </citation>
    <scope>NUCLEOTIDE SEQUENCE [LARGE SCALE GENOMIC DNA]</scope>
    <source>
        <strain evidence="1">SQ_2022a</strain>
    </source>
</reference>
<keyword evidence="2" id="KW-1185">Reference proteome</keyword>
<sequence length="73" mass="8662">MTCWLIRKGSGNPVIPEVIGISDLPKPESLEDIETRDRRRRSGERERERERERVFVCDSTKALTMNNFNWRLD</sequence>
<evidence type="ECO:0000313" key="1">
    <source>
        <dbReference type="EMBL" id="KAI8023244.1"/>
    </source>
</evidence>
<gene>
    <name evidence="1" type="ORF">LOK49_LG03G00645</name>
</gene>
<protein>
    <submittedName>
        <fullName evidence="1">Uncharacterized protein</fullName>
    </submittedName>
</protein>
<evidence type="ECO:0000313" key="2">
    <source>
        <dbReference type="Proteomes" id="UP001060215"/>
    </source>
</evidence>